<keyword evidence="6" id="KW-0833">Ubl conjugation pathway</keyword>
<evidence type="ECO:0000256" key="5">
    <source>
        <dbReference type="ARBA" id="ARBA00022771"/>
    </source>
</evidence>
<evidence type="ECO:0000259" key="10">
    <source>
        <dbReference type="PROSITE" id="PS51873"/>
    </source>
</evidence>
<protein>
    <recommendedName>
        <fullName evidence="10">RING-type domain-containing protein</fullName>
    </recommendedName>
</protein>
<dbReference type="PROSITE" id="PS51873">
    <property type="entry name" value="TRIAD"/>
    <property type="match status" value="1"/>
</dbReference>
<dbReference type="InterPro" id="IPR044066">
    <property type="entry name" value="TRIAD_supradom"/>
</dbReference>
<name>M2MNW2_BAUPA</name>
<dbReference type="Proteomes" id="UP000011761">
    <property type="component" value="Unassembled WGS sequence"/>
</dbReference>
<evidence type="ECO:0000256" key="3">
    <source>
        <dbReference type="ARBA" id="ARBA00022723"/>
    </source>
</evidence>
<evidence type="ECO:0000256" key="8">
    <source>
        <dbReference type="SAM" id="MobiDB-lite"/>
    </source>
</evidence>
<reference evidence="11 12" key="1">
    <citation type="journal article" date="2012" name="PLoS Pathog.">
        <title>Diverse lifestyles and strategies of plant pathogenesis encoded in the genomes of eighteen Dothideomycetes fungi.</title>
        <authorList>
            <person name="Ohm R.A."/>
            <person name="Feau N."/>
            <person name="Henrissat B."/>
            <person name="Schoch C.L."/>
            <person name="Horwitz B.A."/>
            <person name="Barry K.W."/>
            <person name="Condon B.J."/>
            <person name="Copeland A.C."/>
            <person name="Dhillon B."/>
            <person name="Glaser F."/>
            <person name="Hesse C.N."/>
            <person name="Kosti I."/>
            <person name="LaButti K."/>
            <person name="Lindquist E.A."/>
            <person name="Lucas S."/>
            <person name="Salamov A.A."/>
            <person name="Bradshaw R.E."/>
            <person name="Ciuffetti L."/>
            <person name="Hamelin R.C."/>
            <person name="Kema G.H.J."/>
            <person name="Lawrence C."/>
            <person name="Scott J.A."/>
            <person name="Spatafora J.W."/>
            <person name="Turgeon B.G."/>
            <person name="de Wit P.J.G.M."/>
            <person name="Zhong S."/>
            <person name="Goodwin S.B."/>
            <person name="Grigoriev I.V."/>
        </authorList>
    </citation>
    <scope>NUCLEOTIDE SEQUENCE [LARGE SCALE GENOMIC DNA]</scope>
    <source>
        <strain evidence="11 12">UAMH 10762</strain>
    </source>
</reference>
<dbReference type="InterPro" id="IPR051628">
    <property type="entry name" value="LUBAC_E3_Ligases"/>
</dbReference>
<dbReference type="AlphaFoldDB" id="M2MNW2"/>
<evidence type="ECO:0000256" key="9">
    <source>
        <dbReference type="SAM" id="Phobius"/>
    </source>
</evidence>
<dbReference type="OrthoDB" id="10009520at2759"/>
<keyword evidence="7" id="KW-0862">Zinc</keyword>
<dbReference type="CDD" id="cd16630">
    <property type="entry name" value="RING-HC_RBR_RNF216"/>
    <property type="match status" value="1"/>
</dbReference>
<gene>
    <name evidence="11" type="ORF">BAUCODRAFT_36809</name>
</gene>
<evidence type="ECO:0000256" key="7">
    <source>
        <dbReference type="ARBA" id="ARBA00022833"/>
    </source>
</evidence>
<dbReference type="GO" id="GO:0008270">
    <property type="term" value="F:zinc ion binding"/>
    <property type="evidence" value="ECO:0007669"/>
    <property type="project" value="UniProtKB-KW"/>
</dbReference>
<organism evidence="11 12">
    <name type="scientific">Baudoinia panamericana (strain UAMH 10762)</name>
    <name type="common">Angels' share fungus</name>
    <name type="synonym">Baudoinia compniacensis (strain UAMH 10762)</name>
    <dbReference type="NCBI Taxonomy" id="717646"/>
    <lineage>
        <taxon>Eukaryota</taxon>
        <taxon>Fungi</taxon>
        <taxon>Dikarya</taxon>
        <taxon>Ascomycota</taxon>
        <taxon>Pezizomycotina</taxon>
        <taxon>Dothideomycetes</taxon>
        <taxon>Dothideomycetidae</taxon>
        <taxon>Mycosphaerellales</taxon>
        <taxon>Teratosphaeriaceae</taxon>
        <taxon>Baudoinia</taxon>
    </lineage>
</organism>
<dbReference type="Pfam" id="PF26112">
    <property type="entry name" value="UBA_RNF216"/>
    <property type="match status" value="1"/>
</dbReference>
<dbReference type="GeneID" id="19113075"/>
<sequence>MDYMPLPKSGRLWKSKADFFRPFRAAASGSGQNITPLYDPLQRRVADDEPKLKELNASLAVLVEVFPDVEPEVFREMLLNVSEESRLELVVEAMRKKKAEHVRGLHRRKTKPTTTPKAVNPGQPLSASSLELLIEDTFRSETYIKAVRQVLYEEFPRLSHSSIKAVMAEQNHSYTLSRSTLQHLSSRAWRLSFPQLWRSRSTSRPVAEHPFVFMHPNGQLAVKRTGSEQLDRELYDLLIAPAIAKQRREQLEQDTIVATKLNQEEAEKAQALFDCECCFDSVPFEELAVCTDGCHQLCFECVRRTVNEALYGQGWARTVDLERSSVRCFAPTAREECHGPVPADIVRRALISSRGDEDTWNKFQARAANDILVKSRLPLQRCPSCNYAEIDEIPPFKCRRALEIWQHIATRSPAALQIMLLSLTAGLVLFTIPIIAFLASIWLTSIIYSPITNILRASHTRIHQSRRGLKFICLSPTCLTITCTRCLHPWTDPHTCFSSSASTTLTTLRTTLEASATAAIKRTCPRCQLSFIKSSGCNKLVCNCGYTMCYVCRSEIPSREGYGHFCQHFRPNGGRCGECEKCELYGDEDEAGVIRRAVEQAEEEWRVRKGEGVEGTGGNDRARKAMVEALVGKGRERKVWWESWLDGAVDAVAG</sequence>
<keyword evidence="5" id="KW-0863">Zinc-finger</keyword>
<keyword evidence="12" id="KW-1185">Reference proteome</keyword>
<dbReference type="HOGENOM" id="CLU_017097_0_0_1"/>
<dbReference type="PANTHER" id="PTHR22770:SF42">
    <property type="entry name" value="FINGER PROTEIN (ZIN), PUTATIVE (AFU_ORTHOLOGUE AFUA_4G03910)-RELATED"/>
    <property type="match status" value="1"/>
</dbReference>
<dbReference type="OMA" id="IQIEVFR"/>
<keyword evidence="9" id="KW-1133">Transmembrane helix</keyword>
<evidence type="ECO:0000256" key="6">
    <source>
        <dbReference type="ARBA" id="ARBA00022786"/>
    </source>
</evidence>
<dbReference type="GO" id="GO:0016740">
    <property type="term" value="F:transferase activity"/>
    <property type="evidence" value="ECO:0007669"/>
    <property type="project" value="UniProtKB-KW"/>
</dbReference>
<dbReference type="InterPro" id="IPR047544">
    <property type="entry name" value="RING-HC_RBR_RNF216"/>
</dbReference>
<comment type="pathway">
    <text evidence="1">Protein modification; protein ubiquitination.</text>
</comment>
<evidence type="ECO:0000313" key="11">
    <source>
        <dbReference type="EMBL" id="EMC93138.1"/>
    </source>
</evidence>
<dbReference type="SUPFAM" id="SSF57850">
    <property type="entry name" value="RING/U-box"/>
    <property type="match status" value="1"/>
</dbReference>
<feature type="region of interest" description="Disordered" evidence="8">
    <location>
        <begin position="100"/>
        <end position="122"/>
    </location>
</feature>
<accession>M2MNW2</accession>
<evidence type="ECO:0000256" key="4">
    <source>
        <dbReference type="ARBA" id="ARBA00022737"/>
    </source>
</evidence>
<dbReference type="Pfam" id="PF26191">
    <property type="entry name" value="RING-HC_RBR_RNF216"/>
    <property type="match status" value="1"/>
</dbReference>
<keyword evidence="2" id="KW-0808">Transferase</keyword>
<dbReference type="EMBL" id="KB445560">
    <property type="protein sequence ID" value="EMC93138.1"/>
    <property type="molecule type" value="Genomic_DNA"/>
</dbReference>
<proteinExistence type="predicted"/>
<keyword evidence="3" id="KW-0479">Metal-binding</keyword>
<dbReference type="eggNOG" id="KOG1812">
    <property type="taxonomic scope" value="Eukaryota"/>
</dbReference>
<keyword evidence="9" id="KW-0812">Transmembrane</keyword>
<dbReference type="InterPro" id="IPR047546">
    <property type="entry name" value="Rcat_RBR_RNF216"/>
</dbReference>
<dbReference type="RefSeq" id="XP_007679172.1">
    <property type="nucleotide sequence ID" value="XM_007680982.1"/>
</dbReference>
<feature type="transmembrane region" description="Helical" evidence="9">
    <location>
        <begin position="418"/>
        <end position="443"/>
    </location>
</feature>
<keyword evidence="9" id="KW-0472">Membrane</keyword>
<dbReference type="InterPro" id="IPR058758">
    <property type="entry name" value="UBA_RNF216"/>
</dbReference>
<feature type="compositionally biased region" description="Basic residues" evidence="8">
    <location>
        <begin position="100"/>
        <end position="111"/>
    </location>
</feature>
<dbReference type="KEGG" id="bcom:BAUCODRAFT_36809"/>
<keyword evidence="4" id="KW-0677">Repeat</keyword>
<dbReference type="PANTHER" id="PTHR22770">
    <property type="entry name" value="UBIQUITIN CONJUGATING ENZYME 7 INTERACTING PROTEIN-RELATED"/>
    <property type="match status" value="1"/>
</dbReference>
<dbReference type="Gene3D" id="1.20.120.1750">
    <property type="match status" value="1"/>
</dbReference>
<evidence type="ECO:0000313" key="12">
    <source>
        <dbReference type="Proteomes" id="UP000011761"/>
    </source>
</evidence>
<dbReference type="CDD" id="cd20353">
    <property type="entry name" value="Rcat_RBR_RNF216"/>
    <property type="match status" value="1"/>
</dbReference>
<evidence type="ECO:0000256" key="2">
    <source>
        <dbReference type="ARBA" id="ARBA00022679"/>
    </source>
</evidence>
<dbReference type="Pfam" id="PF26200">
    <property type="entry name" value="Rcat_RNF216"/>
    <property type="match status" value="1"/>
</dbReference>
<feature type="domain" description="RING-type" evidence="10">
    <location>
        <begin position="271"/>
        <end position="580"/>
    </location>
</feature>
<evidence type="ECO:0000256" key="1">
    <source>
        <dbReference type="ARBA" id="ARBA00004906"/>
    </source>
</evidence>